<dbReference type="PANTHER" id="PTHR19288">
    <property type="entry name" value="4-NITROPHENYLPHOSPHATASE-RELATED"/>
    <property type="match status" value="1"/>
</dbReference>
<dbReference type="PANTHER" id="PTHR19288:SF46">
    <property type="entry name" value="HALOACID DEHALOGENASE-LIKE HYDROLASE DOMAIN-CONTAINING PROTEIN 2"/>
    <property type="match status" value="1"/>
</dbReference>
<dbReference type="Pfam" id="PF13242">
    <property type="entry name" value="Hydrolase_like"/>
    <property type="match status" value="1"/>
</dbReference>
<comment type="similarity">
    <text evidence="1">Belongs to the HAD-like hydrolase superfamily. NagD family.</text>
</comment>
<dbReference type="Gene3D" id="3.40.50.1000">
    <property type="entry name" value="HAD superfamily/HAD-like"/>
    <property type="match status" value="2"/>
</dbReference>
<dbReference type="NCBIfam" id="TIGR01460">
    <property type="entry name" value="HAD-SF-IIA"/>
    <property type="match status" value="1"/>
</dbReference>
<dbReference type="Pfam" id="PF13344">
    <property type="entry name" value="Hydrolase_6"/>
    <property type="match status" value="1"/>
</dbReference>
<dbReference type="PIRSF" id="PIRSF000915">
    <property type="entry name" value="PGP-type_phosphatase"/>
    <property type="match status" value="1"/>
</dbReference>
<keyword evidence="1 4" id="KW-0479">Metal-binding</keyword>
<feature type="binding site" evidence="4">
    <location>
        <position position="19"/>
    </location>
    <ligand>
        <name>Mg(2+)</name>
        <dbReference type="ChEBI" id="CHEBI:18420"/>
    </ligand>
</feature>
<dbReference type="EC" id="3.1.3.-" evidence="1"/>
<dbReference type="InterPro" id="IPR036412">
    <property type="entry name" value="HAD-like_sf"/>
</dbReference>
<feature type="binding site" evidence="4">
    <location>
        <position position="216"/>
    </location>
    <ligand>
        <name>Mg(2+)</name>
        <dbReference type="ChEBI" id="CHEBI:18420"/>
    </ligand>
</feature>
<dbReference type="RefSeq" id="WP_093727184.1">
    <property type="nucleotide sequence ID" value="NZ_FMZB01000005.1"/>
</dbReference>
<sequence length="270" mass="29429">MSSNKLNIDDFDAYCFDLDGTIYVGNQLLPGVKNTIDLLRKHDKSILYITNGPTRTREECQQLLCDLGLPTKLEEVITSSFLATSYFMDDHPDASVFIVGEAAIAKEFAAYPLRITGDPLKATHVLVGLDRAFTYDKLNTAMTAVRNGAKLIATNPDPACPVPGGFIADTLAIAKAIEVAAGHKIDDIIGKPSAYYIQKVMEHLNVPKDRCLIIGDRLDTDIVMGKNNNISTCLVLTGSSSLQDMETTKIEPDYVIDDLYGLIGDTAVHT</sequence>
<accession>A0A1G6QI09</accession>
<dbReference type="GO" id="GO:0005737">
    <property type="term" value="C:cytoplasm"/>
    <property type="evidence" value="ECO:0007669"/>
    <property type="project" value="TreeGrafter"/>
</dbReference>
<dbReference type="GO" id="GO:0046872">
    <property type="term" value="F:metal ion binding"/>
    <property type="evidence" value="ECO:0007669"/>
    <property type="project" value="UniProtKB-KW"/>
</dbReference>
<evidence type="ECO:0000256" key="3">
    <source>
        <dbReference type="PIRSR" id="PIRSR000915-2"/>
    </source>
</evidence>
<feature type="binding site" evidence="4">
    <location>
        <position position="17"/>
    </location>
    <ligand>
        <name>Mg(2+)</name>
        <dbReference type="ChEBI" id="CHEBI:18420"/>
    </ligand>
</feature>
<comment type="function">
    <text evidence="1">Catalyzes the dephosphorylation of 2-6 carbon acid sugars in vitro.</text>
</comment>
<feature type="active site" description="Proton donor" evidence="2">
    <location>
        <position position="19"/>
    </location>
</feature>
<comment type="cofactor">
    <cofactor evidence="4">
        <name>Mg(2+)</name>
        <dbReference type="ChEBI" id="CHEBI:18420"/>
    </cofactor>
    <text evidence="4">Divalent metal ions. Mg(2+) is the most effective.</text>
</comment>
<feature type="active site" description="Nucleophile" evidence="2">
    <location>
        <position position="17"/>
    </location>
</feature>
<reference evidence="6" key="1">
    <citation type="submission" date="2016-10" db="EMBL/GenBank/DDBJ databases">
        <authorList>
            <person name="Varghese N."/>
            <person name="Submissions S."/>
        </authorList>
    </citation>
    <scope>NUCLEOTIDE SEQUENCE [LARGE SCALE GENOMIC DNA]</scope>
    <source>
        <strain evidence="6">DSM 21620</strain>
    </source>
</reference>
<dbReference type="GO" id="GO:0016791">
    <property type="term" value="F:phosphatase activity"/>
    <property type="evidence" value="ECO:0007669"/>
    <property type="project" value="TreeGrafter"/>
</dbReference>
<keyword evidence="6" id="KW-1185">Reference proteome</keyword>
<evidence type="ECO:0000256" key="4">
    <source>
        <dbReference type="PIRSR" id="PIRSR000915-3"/>
    </source>
</evidence>
<dbReference type="InterPro" id="IPR006357">
    <property type="entry name" value="HAD-SF_hydro_IIA"/>
</dbReference>
<organism evidence="5 6">
    <name type="scientific">Terribacillus halophilus</name>
    <dbReference type="NCBI Taxonomy" id="361279"/>
    <lineage>
        <taxon>Bacteria</taxon>
        <taxon>Bacillati</taxon>
        <taxon>Bacillota</taxon>
        <taxon>Bacilli</taxon>
        <taxon>Bacillales</taxon>
        <taxon>Bacillaceae</taxon>
        <taxon>Terribacillus</taxon>
    </lineage>
</organism>
<name>A0A1G6QI09_9BACI</name>
<dbReference type="InterPro" id="IPR023214">
    <property type="entry name" value="HAD_sf"/>
</dbReference>
<proteinExistence type="inferred from homology"/>
<dbReference type="EMBL" id="FMZB01000005">
    <property type="protein sequence ID" value="SDC92110.1"/>
    <property type="molecule type" value="Genomic_DNA"/>
</dbReference>
<keyword evidence="1 4" id="KW-0460">Magnesium</keyword>
<dbReference type="STRING" id="361279.SAMN05421663_10594"/>
<dbReference type="OrthoDB" id="9810449at2"/>
<evidence type="ECO:0000313" key="6">
    <source>
        <dbReference type="Proteomes" id="UP000198666"/>
    </source>
</evidence>
<gene>
    <name evidence="5" type="ORF">SAMN05421663_10594</name>
</gene>
<evidence type="ECO:0000256" key="1">
    <source>
        <dbReference type="PIRNR" id="PIRNR000915"/>
    </source>
</evidence>
<dbReference type="AlphaFoldDB" id="A0A1G6QI09"/>
<feature type="binding site" evidence="3">
    <location>
        <position position="191"/>
    </location>
    <ligand>
        <name>substrate</name>
    </ligand>
</feature>
<evidence type="ECO:0000313" key="5">
    <source>
        <dbReference type="EMBL" id="SDC92110.1"/>
    </source>
</evidence>
<evidence type="ECO:0000256" key="2">
    <source>
        <dbReference type="PIRSR" id="PIRSR000915-1"/>
    </source>
</evidence>
<dbReference type="Proteomes" id="UP000198666">
    <property type="component" value="Unassembled WGS sequence"/>
</dbReference>
<dbReference type="SUPFAM" id="SSF56784">
    <property type="entry name" value="HAD-like"/>
    <property type="match status" value="1"/>
</dbReference>
<protein>
    <recommendedName>
        <fullName evidence="1">Acid sugar phosphatase</fullName>
        <ecNumber evidence="1">3.1.3.-</ecNumber>
    </recommendedName>
</protein>